<dbReference type="Proteomes" id="UP001149607">
    <property type="component" value="Chromosome"/>
</dbReference>
<keyword evidence="6 9" id="KW-0812">Transmembrane</keyword>
<feature type="transmembrane region" description="Helical" evidence="9">
    <location>
        <begin position="141"/>
        <end position="162"/>
    </location>
</feature>
<evidence type="ECO:0000313" key="12">
    <source>
        <dbReference type="EMBL" id="WWY02911.1"/>
    </source>
</evidence>
<keyword evidence="4" id="KW-0813">Transport</keyword>
<evidence type="ECO:0000313" key="11">
    <source>
        <dbReference type="EMBL" id="MDD9327764.1"/>
    </source>
</evidence>
<dbReference type="GO" id="GO:0005886">
    <property type="term" value="C:plasma membrane"/>
    <property type="evidence" value="ECO:0007669"/>
    <property type="project" value="UniProtKB-SubCell"/>
</dbReference>
<evidence type="ECO:0000256" key="9">
    <source>
        <dbReference type="SAM" id="Phobius"/>
    </source>
</evidence>
<dbReference type="InterPro" id="IPR036259">
    <property type="entry name" value="MFS_trans_sf"/>
</dbReference>
<organism evidence="11">
    <name type="scientific">Neisseria leonii</name>
    <dbReference type="NCBI Taxonomy" id="2995413"/>
    <lineage>
        <taxon>Bacteria</taxon>
        <taxon>Pseudomonadati</taxon>
        <taxon>Pseudomonadota</taxon>
        <taxon>Betaproteobacteria</taxon>
        <taxon>Neisseriales</taxon>
        <taxon>Neisseriaceae</taxon>
        <taxon>Neisseria</taxon>
    </lineage>
</organism>
<dbReference type="PANTHER" id="PTHR23517:SF2">
    <property type="entry name" value="MULTIDRUG RESISTANCE PROTEIN MDTH"/>
    <property type="match status" value="1"/>
</dbReference>
<comment type="subcellular location">
    <subcellularLocation>
        <location evidence="2">Cell membrane</location>
        <topology evidence="2">Multi-pass membrane protein</topology>
    </subcellularLocation>
</comment>
<feature type="transmembrane region" description="Helical" evidence="9">
    <location>
        <begin position="280"/>
        <end position="299"/>
    </location>
</feature>
<feature type="transmembrane region" description="Helical" evidence="9">
    <location>
        <begin position="217"/>
        <end position="241"/>
    </location>
</feature>
<name>A0A9X4E239_9NEIS</name>
<keyword evidence="7 9" id="KW-1133">Transmembrane helix</keyword>
<dbReference type="InterPro" id="IPR001958">
    <property type="entry name" value="Tet-R_TetA/multi-R_MdtG-like"/>
</dbReference>
<dbReference type="PROSITE" id="PS50850">
    <property type="entry name" value="MFS"/>
    <property type="match status" value="1"/>
</dbReference>
<feature type="transmembrane region" description="Helical" evidence="9">
    <location>
        <begin position="168"/>
        <end position="189"/>
    </location>
</feature>
<proteinExistence type="inferred from homology"/>
<dbReference type="PROSITE" id="PS00216">
    <property type="entry name" value="SUGAR_TRANSPORT_1"/>
    <property type="match status" value="1"/>
</dbReference>
<comment type="similarity">
    <text evidence="3">Belongs to the major facilitator superfamily. TCR/Tet family.</text>
</comment>
<feature type="domain" description="Major facilitator superfamily (MFS) profile" evidence="10">
    <location>
        <begin position="15"/>
        <end position="396"/>
    </location>
</feature>
<feature type="transmembrane region" description="Helical" evidence="9">
    <location>
        <begin position="52"/>
        <end position="72"/>
    </location>
</feature>
<dbReference type="InterPro" id="IPR020846">
    <property type="entry name" value="MFS_dom"/>
</dbReference>
<evidence type="ECO:0000259" key="10">
    <source>
        <dbReference type="PROSITE" id="PS50850"/>
    </source>
</evidence>
<dbReference type="EMBL" id="JAPQFL010000002">
    <property type="protein sequence ID" value="MDD9327764.1"/>
    <property type="molecule type" value="Genomic_DNA"/>
</dbReference>
<dbReference type="Gene3D" id="1.20.1250.20">
    <property type="entry name" value="MFS general substrate transporter like domains"/>
    <property type="match status" value="1"/>
</dbReference>
<keyword evidence="13" id="KW-1185">Reference proteome</keyword>
<evidence type="ECO:0000256" key="6">
    <source>
        <dbReference type="ARBA" id="ARBA00022692"/>
    </source>
</evidence>
<evidence type="ECO:0000256" key="5">
    <source>
        <dbReference type="ARBA" id="ARBA00022475"/>
    </source>
</evidence>
<dbReference type="Pfam" id="PF07690">
    <property type="entry name" value="MFS_1"/>
    <property type="match status" value="1"/>
</dbReference>
<dbReference type="SUPFAM" id="SSF103473">
    <property type="entry name" value="MFS general substrate transporter"/>
    <property type="match status" value="1"/>
</dbReference>
<gene>
    <name evidence="11" type="ORF">ORY91_001175</name>
    <name evidence="12" type="ORF">V9W64_09495</name>
</gene>
<sequence length="458" mass="48218">MAKTASPLLPAERRAAVSLSGVYALRMLGMFLVLPVLAVYAASLPGAGSNHALAGLAMGVYGLTQALLQLPLGFASDRFGRKKTIVAGLIVFAAGSFLAAAADSLEMLVAARALQGAGAVSAAVTALLADLTRSEVRTRAMSMIGLSIGLTFSASLVLSPLLSAKIGVGGLFALTGLLTLISIFVVLFYTPNAPARQHEDAQAQPARLGEVFRNRRLMGLNFGIFALHSGMMLLFTTLPFALEQLGMAKSSHWQFYLPATLIGLILMIPAIIVGETRNKLKPVFLTGIALTLAAMLILAFGSGSLWLIASALAVYFTGFNILEASLPSMVSKTAPPTLKGTAMGVYNTLQSAGLFCGGLIGGRLLQHYGFQTAFLAAALLTLIWLLSAARAAAPRPVRNLAFSTGKTWQHRQDELHSALTRLPGVEQVSFSRNGDTVYIQALQQGFDRQAAENIISGA</sequence>
<dbReference type="GO" id="GO:0022857">
    <property type="term" value="F:transmembrane transporter activity"/>
    <property type="evidence" value="ECO:0007669"/>
    <property type="project" value="InterPro"/>
</dbReference>
<dbReference type="EMBL" id="CP146598">
    <property type="protein sequence ID" value="WWY02911.1"/>
    <property type="molecule type" value="Genomic_DNA"/>
</dbReference>
<evidence type="ECO:0000256" key="2">
    <source>
        <dbReference type="ARBA" id="ARBA00004651"/>
    </source>
</evidence>
<accession>A0A9X4E239</accession>
<dbReference type="PANTHER" id="PTHR23517">
    <property type="entry name" value="RESISTANCE PROTEIN MDTM, PUTATIVE-RELATED-RELATED"/>
    <property type="match status" value="1"/>
</dbReference>
<comment type="function">
    <text evidence="1">Resistance to tetracycline by an active tetracycline efflux. This is an energy-dependent process that decreases the accumulation of the antibiotic in whole cells. This protein functions as a metal-tetracycline/H(+) antiporter.</text>
</comment>
<keyword evidence="5" id="KW-1003">Cell membrane</keyword>
<dbReference type="InterPro" id="IPR050171">
    <property type="entry name" value="MFS_Transporters"/>
</dbReference>
<keyword evidence="8 9" id="KW-0472">Membrane</keyword>
<evidence type="ECO:0000256" key="1">
    <source>
        <dbReference type="ARBA" id="ARBA00003279"/>
    </source>
</evidence>
<evidence type="ECO:0000313" key="13">
    <source>
        <dbReference type="Proteomes" id="UP001149607"/>
    </source>
</evidence>
<evidence type="ECO:0000256" key="3">
    <source>
        <dbReference type="ARBA" id="ARBA00007520"/>
    </source>
</evidence>
<feature type="transmembrane region" description="Helical" evidence="9">
    <location>
        <begin position="253"/>
        <end position="273"/>
    </location>
</feature>
<evidence type="ECO:0000256" key="4">
    <source>
        <dbReference type="ARBA" id="ARBA00022448"/>
    </source>
</evidence>
<feature type="transmembrane region" description="Helical" evidence="9">
    <location>
        <begin position="108"/>
        <end position="129"/>
    </location>
</feature>
<dbReference type="PRINTS" id="PR01035">
    <property type="entry name" value="TCRTETA"/>
</dbReference>
<feature type="transmembrane region" description="Helical" evidence="9">
    <location>
        <begin position="21"/>
        <end position="40"/>
    </location>
</feature>
<feature type="transmembrane region" description="Helical" evidence="9">
    <location>
        <begin position="368"/>
        <end position="389"/>
    </location>
</feature>
<dbReference type="CDD" id="cd17472">
    <property type="entry name" value="MFS_YajR_like"/>
    <property type="match status" value="1"/>
</dbReference>
<reference evidence="11" key="1">
    <citation type="submission" date="2022-10" db="EMBL/GenBank/DDBJ databases">
        <authorList>
            <person name="Boutroux M."/>
        </authorList>
    </citation>
    <scope>NUCLEOTIDE SEQUENCE</scope>
    <source>
        <strain evidence="11">51.81</strain>
    </source>
</reference>
<evidence type="ECO:0000256" key="7">
    <source>
        <dbReference type="ARBA" id="ARBA00022989"/>
    </source>
</evidence>
<protein>
    <submittedName>
        <fullName evidence="11">MFS transporter</fullName>
    </submittedName>
</protein>
<evidence type="ECO:0000256" key="8">
    <source>
        <dbReference type="ARBA" id="ARBA00023136"/>
    </source>
</evidence>
<dbReference type="InterPro" id="IPR005829">
    <property type="entry name" value="Sugar_transporter_CS"/>
</dbReference>
<dbReference type="AlphaFoldDB" id="A0A9X4E239"/>
<feature type="transmembrane region" description="Helical" evidence="9">
    <location>
        <begin position="84"/>
        <end position="102"/>
    </location>
</feature>
<reference evidence="12" key="2">
    <citation type="submission" date="2024-02" db="EMBL/GenBank/DDBJ databases">
        <title>Neisseria leonii sp. nov.</title>
        <authorList>
            <person name="Boutroux M."/>
            <person name="Favre-Rochex S."/>
            <person name="Gorgette O."/>
            <person name="Touak G."/>
            <person name="Muhle E."/>
            <person name="Chesneau O."/>
            <person name="Clermont D."/>
            <person name="Rahi P."/>
        </authorList>
    </citation>
    <scope>NUCLEOTIDE SEQUENCE</scope>
    <source>
        <strain evidence="12">51.81</strain>
    </source>
</reference>
<dbReference type="RefSeq" id="WP_274584932.1">
    <property type="nucleotide sequence ID" value="NZ_CP145811.1"/>
</dbReference>
<dbReference type="InterPro" id="IPR011701">
    <property type="entry name" value="MFS"/>
</dbReference>